<name>A0AAV8HHJ0_9POAL</name>
<dbReference type="PANTHER" id="PTHR33181">
    <property type="entry name" value="OS01G0778500 PROTEIN"/>
    <property type="match status" value="1"/>
</dbReference>
<accession>A0AAV8HHJ0</accession>
<dbReference type="EMBL" id="JAMFTS010000001">
    <property type="protein sequence ID" value="KAJ4815355.1"/>
    <property type="molecule type" value="Genomic_DNA"/>
</dbReference>
<keyword evidence="2" id="KW-1185">Reference proteome</keyword>
<comment type="caution">
    <text evidence="1">The sequence shown here is derived from an EMBL/GenBank/DDBJ whole genome shotgun (WGS) entry which is preliminary data.</text>
</comment>
<organism evidence="1 2">
    <name type="scientific">Rhynchospora pubera</name>
    <dbReference type="NCBI Taxonomy" id="906938"/>
    <lineage>
        <taxon>Eukaryota</taxon>
        <taxon>Viridiplantae</taxon>
        <taxon>Streptophyta</taxon>
        <taxon>Embryophyta</taxon>
        <taxon>Tracheophyta</taxon>
        <taxon>Spermatophyta</taxon>
        <taxon>Magnoliopsida</taxon>
        <taxon>Liliopsida</taxon>
        <taxon>Poales</taxon>
        <taxon>Cyperaceae</taxon>
        <taxon>Cyperoideae</taxon>
        <taxon>Rhynchosporeae</taxon>
        <taxon>Rhynchospora</taxon>
    </lineage>
</organism>
<sequence>MSQGQTSFYEDWVFKFDVASATTLISSRLQPAQREQQTLPSPSISLSLSSNYRSFRMGWWSRVVYPIRRVFIGVASGLGIHKSGRRGLGRLRHEVITCEYEDVRVMWEMLSRREDTWIAPIEPHQHEMDRKSSATLGVFSWPRRWAAFHLCRSF</sequence>
<reference evidence="1" key="1">
    <citation type="submission" date="2022-08" db="EMBL/GenBank/DDBJ databases">
        <authorList>
            <person name="Marques A."/>
        </authorList>
    </citation>
    <scope>NUCLEOTIDE SEQUENCE</scope>
    <source>
        <strain evidence="1">RhyPub2mFocal</strain>
        <tissue evidence="1">Leaves</tissue>
    </source>
</reference>
<keyword evidence="1" id="KW-0648">Protein biosynthesis</keyword>
<dbReference type="Proteomes" id="UP001140206">
    <property type="component" value="Chromosome 1"/>
</dbReference>
<evidence type="ECO:0000313" key="1">
    <source>
        <dbReference type="EMBL" id="KAJ4815355.1"/>
    </source>
</evidence>
<proteinExistence type="predicted"/>
<keyword evidence="1" id="KW-0251">Elongation factor</keyword>
<dbReference type="AlphaFoldDB" id="A0AAV8HHJ0"/>
<dbReference type="PANTHER" id="PTHR33181:SF4">
    <property type="entry name" value="OVULE PROTEIN"/>
    <property type="match status" value="1"/>
</dbReference>
<gene>
    <name evidence="1" type="ORF">LUZ62_027921</name>
</gene>
<dbReference type="GO" id="GO:0003746">
    <property type="term" value="F:translation elongation factor activity"/>
    <property type="evidence" value="ECO:0007669"/>
    <property type="project" value="UniProtKB-KW"/>
</dbReference>
<evidence type="ECO:0000313" key="2">
    <source>
        <dbReference type="Proteomes" id="UP001140206"/>
    </source>
</evidence>
<protein>
    <submittedName>
        <fullName evidence="1">Elongation factor</fullName>
    </submittedName>
</protein>